<protein>
    <submittedName>
        <fullName evidence="1">Uncharacterized protein</fullName>
    </submittedName>
</protein>
<proteinExistence type="predicted"/>
<dbReference type="Proteomes" id="UP000027138">
    <property type="component" value="Unassembled WGS sequence"/>
</dbReference>
<reference evidence="1 2" key="1">
    <citation type="journal article" date="2014" name="PLoS ONE">
        <title>Global Analysis of Gene Expression Profiles in Physic Nut (Jatropha curcas L.) Seedlings Exposed to Salt Stress.</title>
        <authorList>
            <person name="Zhang L."/>
            <person name="Zhang C."/>
            <person name="Wu P."/>
            <person name="Chen Y."/>
            <person name="Li M."/>
            <person name="Jiang H."/>
            <person name="Wu G."/>
        </authorList>
    </citation>
    <scope>NUCLEOTIDE SEQUENCE [LARGE SCALE GENOMIC DNA]</scope>
    <source>
        <strain evidence="2">cv. GZQX0401</strain>
        <tissue evidence="1">Young leaves</tissue>
    </source>
</reference>
<gene>
    <name evidence="1" type="ORF">JCGZ_03102</name>
</gene>
<organism evidence="1 2">
    <name type="scientific">Jatropha curcas</name>
    <name type="common">Barbados nut</name>
    <dbReference type="NCBI Taxonomy" id="180498"/>
    <lineage>
        <taxon>Eukaryota</taxon>
        <taxon>Viridiplantae</taxon>
        <taxon>Streptophyta</taxon>
        <taxon>Embryophyta</taxon>
        <taxon>Tracheophyta</taxon>
        <taxon>Spermatophyta</taxon>
        <taxon>Magnoliopsida</taxon>
        <taxon>eudicotyledons</taxon>
        <taxon>Gunneridae</taxon>
        <taxon>Pentapetalae</taxon>
        <taxon>rosids</taxon>
        <taxon>fabids</taxon>
        <taxon>Malpighiales</taxon>
        <taxon>Euphorbiaceae</taxon>
        <taxon>Crotonoideae</taxon>
        <taxon>Jatropheae</taxon>
        <taxon>Jatropha</taxon>
    </lineage>
</organism>
<accession>A0A067JDP5</accession>
<evidence type="ECO:0000313" key="2">
    <source>
        <dbReference type="Proteomes" id="UP000027138"/>
    </source>
</evidence>
<sequence>MRSLILSFQAEANKRPPINSGGKIIRYPQLMMMDHEVDQHNLKLSKADQTEPQRYLQNQSDRVLEIVADLTGANKADQTELWM</sequence>
<keyword evidence="2" id="KW-1185">Reference proteome</keyword>
<name>A0A067JDP5_JATCU</name>
<dbReference type="AlphaFoldDB" id="A0A067JDP5"/>
<evidence type="ECO:0000313" key="1">
    <source>
        <dbReference type="EMBL" id="KDP21996.1"/>
    </source>
</evidence>
<dbReference type="EMBL" id="KK915495">
    <property type="protein sequence ID" value="KDP21996.1"/>
    <property type="molecule type" value="Genomic_DNA"/>
</dbReference>